<protein>
    <submittedName>
        <fullName evidence="2">Uncharacterized protein</fullName>
    </submittedName>
</protein>
<keyword evidence="3" id="KW-1185">Reference proteome</keyword>
<dbReference type="Proteomes" id="UP000729402">
    <property type="component" value="Unassembled WGS sequence"/>
</dbReference>
<evidence type="ECO:0000313" key="3">
    <source>
        <dbReference type="Proteomes" id="UP000729402"/>
    </source>
</evidence>
<name>A0A8J5T7Q6_ZIZPA</name>
<organism evidence="2 3">
    <name type="scientific">Zizania palustris</name>
    <name type="common">Northern wild rice</name>
    <dbReference type="NCBI Taxonomy" id="103762"/>
    <lineage>
        <taxon>Eukaryota</taxon>
        <taxon>Viridiplantae</taxon>
        <taxon>Streptophyta</taxon>
        <taxon>Embryophyta</taxon>
        <taxon>Tracheophyta</taxon>
        <taxon>Spermatophyta</taxon>
        <taxon>Magnoliopsida</taxon>
        <taxon>Liliopsida</taxon>
        <taxon>Poales</taxon>
        <taxon>Poaceae</taxon>
        <taxon>BOP clade</taxon>
        <taxon>Oryzoideae</taxon>
        <taxon>Oryzeae</taxon>
        <taxon>Zizaniinae</taxon>
        <taxon>Zizania</taxon>
    </lineage>
</organism>
<accession>A0A8J5T7Q6</accession>
<comment type="caution">
    <text evidence="2">The sequence shown here is derived from an EMBL/GenBank/DDBJ whole genome shotgun (WGS) entry which is preliminary data.</text>
</comment>
<sequence length="118" mass="13255">MASGAEPKVGVGVLRNPLQKKLVIIVNFSPFVHSLRFNLVYRLKRCTPFSFTLAPPLHVIIVAGESCQTKHHPEKHRQEAEWRGRGCRAGLVSRSRPECRSHSNGGGNCAVREMRKDR</sequence>
<evidence type="ECO:0000313" key="2">
    <source>
        <dbReference type="EMBL" id="KAG8082062.1"/>
    </source>
</evidence>
<gene>
    <name evidence="2" type="ORF">GUJ93_ZPchr0014g47269</name>
</gene>
<evidence type="ECO:0000256" key="1">
    <source>
        <dbReference type="SAM" id="MobiDB-lite"/>
    </source>
</evidence>
<feature type="region of interest" description="Disordered" evidence="1">
    <location>
        <begin position="98"/>
        <end position="118"/>
    </location>
</feature>
<reference evidence="2" key="2">
    <citation type="submission" date="2021-02" db="EMBL/GenBank/DDBJ databases">
        <authorList>
            <person name="Kimball J.A."/>
            <person name="Haas M.W."/>
            <person name="Macchietto M."/>
            <person name="Kono T."/>
            <person name="Duquette J."/>
            <person name="Shao M."/>
        </authorList>
    </citation>
    <scope>NUCLEOTIDE SEQUENCE</scope>
    <source>
        <tissue evidence="2">Fresh leaf tissue</tissue>
    </source>
</reference>
<dbReference type="AlphaFoldDB" id="A0A8J5T7Q6"/>
<reference evidence="2" key="1">
    <citation type="journal article" date="2021" name="bioRxiv">
        <title>Whole Genome Assembly and Annotation of Northern Wild Rice, Zizania palustris L., Supports a Whole Genome Duplication in the Zizania Genus.</title>
        <authorList>
            <person name="Haas M."/>
            <person name="Kono T."/>
            <person name="Macchietto M."/>
            <person name="Millas R."/>
            <person name="McGilp L."/>
            <person name="Shao M."/>
            <person name="Duquette J."/>
            <person name="Hirsch C.N."/>
            <person name="Kimball J."/>
        </authorList>
    </citation>
    <scope>NUCLEOTIDE SEQUENCE</scope>
    <source>
        <tissue evidence="2">Fresh leaf tissue</tissue>
    </source>
</reference>
<proteinExistence type="predicted"/>
<dbReference type="EMBL" id="JAAALK010000086">
    <property type="protein sequence ID" value="KAG8082062.1"/>
    <property type="molecule type" value="Genomic_DNA"/>
</dbReference>